<accession>X0YS47</accession>
<organism evidence="1">
    <name type="scientific">marine sediment metagenome</name>
    <dbReference type="NCBI Taxonomy" id="412755"/>
    <lineage>
        <taxon>unclassified sequences</taxon>
        <taxon>metagenomes</taxon>
        <taxon>ecological metagenomes</taxon>
    </lineage>
</organism>
<dbReference type="EMBL" id="BART01008869">
    <property type="protein sequence ID" value="GAG59249.1"/>
    <property type="molecule type" value="Genomic_DNA"/>
</dbReference>
<sequence length="55" mass="6041">GPTYYFTRRHRIGKALLELVSSMMRAGAITTSKAGKVLGVKAKNVQNLFDAGRLF</sequence>
<evidence type="ECO:0000313" key="1">
    <source>
        <dbReference type="EMBL" id="GAG59249.1"/>
    </source>
</evidence>
<protein>
    <submittedName>
        <fullName evidence="1">Uncharacterized protein</fullName>
    </submittedName>
</protein>
<reference evidence="1" key="1">
    <citation type="journal article" date="2014" name="Front. Microbiol.">
        <title>High frequency of phylogenetically diverse reductive dehalogenase-homologous genes in deep subseafloor sedimentary metagenomes.</title>
        <authorList>
            <person name="Kawai M."/>
            <person name="Futagami T."/>
            <person name="Toyoda A."/>
            <person name="Takaki Y."/>
            <person name="Nishi S."/>
            <person name="Hori S."/>
            <person name="Arai W."/>
            <person name="Tsubouchi T."/>
            <person name="Morono Y."/>
            <person name="Uchiyama I."/>
            <person name="Ito T."/>
            <person name="Fujiyama A."/>
            <person name="Inagaki F."/>
            <person name="Takami H."/>
        </authorList>
    </citation>
    <scope>NUCLEOTIDE SEQUENCE</scope>
    <source>
        <strain evidence="1">Expedition CK06-06</strain>
    </source>
</reference>
<feature type="non-terminal residue" evidence="1">
    <location>
        <position position="1"/>
    </location>
</feature>
<name>X0YS47_9ZZZZ</name>
<comment type="caution">
    <text evidence="1">The sequence shown here is derived from an EMBL/GenBank/DDBJ whole genome shotgun (WGS) entry which is preliminary data.</text>
</comment>
<gene>
    <name evidence="1" type="ORF">S01H4_19827</name>
</gene>
<proteinExistence type="predicted"/>
<dbReference type="AlphaFoldDB" id="X0YS47"/>